<reference evidence="1" key="1">
    <citation type="journal article" date="2019" name="bioRxiv">
        <title>The Genome of the Zebra Mussel, Dreissena polymorpha: A Resource for Invasive Species Research.</title>
        <authorList>
            <person name="McCartney M.A."/>
            <person name="Auch B."/>
            <person name="Kono T."/>
            <person name="Mallez S."/>
            <person name="Zhang Y."/>
            <person name="Obille A."/>
            <person name="Becker A."/>
            <person name="Abrahante J.E."/>
            <person name="Garbe J."/>
            <person name="Badalamenti J.P."/>
            <person name="Herman A."/>
            <person name="Mangelson H."/>
            <person name="Liachko I."/>
            <person name="Sullivan S."/>
            <person name="Sone E.D."/>
            <person name="Koren S."/>
            <person name="Silverstein K.A.T."/>
            <person name="Beckman K.B."/>
            <person name="Gohl D.M."/>
        </authorList>
    </citation>
    <scope>NUCLEOTIDE SEQUENCE</scope>
    <source>
        <strain evidence="1">Duluth1</strain>
        <tissue evidence="1">Whole animal</tissue>
    </source>
</reference>
<dbReference type="AlphaFoldDB" id="A0A9D4L8U1"/>
<dbReference type="EMBL" id="JAIWYP010000003">
    <property type="protein sequence ID" value="KAH3853324.1"/>
    <property type="molecule type" value="Genomic_DNA"/>
</dbReference>
<dbReference type="Proteomes" id="UP000828390">
    <property type="component" value="Unassembled WGS sequence"/>
</dbReference>
<sequence length="55" mass="5865">MSCGKSVFVILLESDRSTSMGTSVHGGSLGGPQVCYMYLVETGLLNQGPNTRTKR</sequence>
<protein>
    <submittedName>
        <fullName evidence="1">Uncharacterized protein</fullName>
    </submittedName>
</protein>
<proteinExistence type="predicted"/>
<organism evidence="1 2">
    <name type="scientific">Dreissena polymorpha</name>
    <name type="common">Zebra mussel</name>
    <name type="synonym">Mytilus polymorpha</name>
    <dbReference type="NCBI Taxonomy" id="45954"/>
    <lineage>
        <taxon>Eukaryota</taxon>
        <taxon>Metazoa</taxon>
        <taxon>Spiralia</taxon>
        <taxon>Lophotrochozoa</taxon>
        <taxon>Mollusca</taxon>
        <taxon>Bivalvia</taxon>
        <taxon>Autobranchia</taxon>
        <taxon>Heteroconchia</taxon>
        <taxon>Euheterodonta</taxon>
        <taxon>Imparidentia</taxon>
        <taxon>Neoheterodontei</taxon>
        <taxon>Myida</taxon>
        <taxon>Dreissenoidea</taxon>
        <taxon>Dreissenidae</taxon>
        <taxon>Dreissena</taxon>
    </lineage>
</organism>
<evidence type="ECO:0000313" key="2">
    <source>
        <dbReference type="Proteomes" id="UP000828390"/>
    </source>
</evidence>
<reference evidence="1" key="2">
    <citation type="submission" date="2020-11" db="EMBL/GenBank/DDBJ databases">
        <authorList>
            <person name="McCartney M.A."/>
            <person name="Auch B."/>
            <person name="Kono T."/>
            <person name="Mallez S."/>
            <person name="Becker A."/>
            <person name="Gohl D.M."/>
            <person name="Silverstein K.A.T."/>
            <person name="Koren S."/>
            <person name="Bechman K.B."/>
            <person name="Herman A."/>
            <person name="Abrahante J.E."/>
            <person name="Garbe J."/>
        </authorList>
    </citation>
    <scope>NUCLEOTIDE SEQUENCE</scope>
    <source>
        <strain evidence="1">Duluth1</strain>
        <tissue evidence="1">Whole animal</tissue>
    </source>
</reference>
<keyword evidence="2" id="KW-1185">Reference proteome</keyword>
<evidence type="ECO:0000313" key="1">
    <source>
        <dbReference type="EMBL" id="KAH3853324.1"/>
    </source>
</evidence>
<name>A0A9D4L8U1_DREPO</name>
<comment type="caution">
    <text evidence="1">The sequence shown here is derived from an EMBL/GenBank/DDBJ whole genome shotgun (WGS) entry which is preliminary data.</text>
</comment>
<gene>
    <name evidence="1" type="ORF">DPMN_095846</name>
</gene>
<accession>A0A9D4L8U1</accession>